<accession>A0A5N5H5P1</accession>
<name>A0A5N5H5P1_9ROSA</name>
<evidence type="ECO:0000313" key="2">
    <source>
        <dbReference type="EMBL" id="KAB2623269.1"/>
    </source>
</evidence>
<evidence type="ECO:0000256" key="1">
    <source>
        <dbReference type="SAM" id="MobiDB-lite"/>
    </source>
</evidence>
<dbReference type="AlphaFoldDB" id="A0A5N5H5P1"/>
<feature type="region of interest" description="Disordered" evidence="1">
    <location>
        <begin position="67"/>
        <end position="92"/>
    </location>
</feature>
<gene>
    <name evidence="2" type="ORF">D8674_025451</name>
</gene>
<dbReference type="Proteomes" id="UP000327157">
    <property type="component" value="Chromosome 4"/>
</dbReference>
<feature type="compositionally biased region" description="Polar residues" evidence="1">
    <location>
        <begin position="1"/>
        <end position="17"/>
    </location>
</feature>
<evidence type="ECO:0000313" key="3">
    <source>
        <dbReference type="Proteomes" id="UP000327157"/>
    </source>
</evidence>
<dbReference type="EMBL" id="SMOL01000231">
    <property type="protein sequence ID" value="KAB2623269.1"/>
    <property type="molecule type" value="Genomic_DNA"/>
</dbReference>
<organism evidence="2 3">
    <name type="scientific">Pyrus ussuriensis x Pyrus communis</name>
    <dbReference type="NCBI Taxonomy" id="2448454"/>
    <lineage>
        <taxon>Eukaryota</taxon>
        <taxon>Viridiplantae</taxon>
        <taxon>Streptophyta</taxon>
        <taxon>Embryophyta</taxon>
        <taxon>Tracheophyta</taxon>
        <taxon>Spermatophyta</taxon>
        <taxon>Magnoliopsida</taxon>
        <taxon>eudicotyledons</taxon>
        <taxon>Gunneridae</taxon>
        <taxon>Pentapetalae</taxon>
        <taxon>rosids</taxon>
        <taxon>fabids</taxon>
        <taxon>Rosales</taxon>
        <taxon>Rosaceae</taxon>
        <taxon>Amygdaloideae</taxon>
        <taxon>Maleae</taxon>
        <taxon>Pyrus</taxon>
    </lineage>
</organism>
<feature type="region of interest" description="Disordered" evidence="1">
    <location>
        <begin position="1"/>
        <end position="21"/>
    </location>
</feature>
<reference evidence="3" key="2">
    <citation type="submission" date="2019-10" db="EMBL/GenBank/DDBJ databases">
        <title>A de novo genome assembly of a pear dwarfing rootstock.</title>
        <authorList>
            <person name="Wang F."/>
            <person name="Wang J."/>
            <person name="Li S."/>
            <person name="Zhang Y."/>
            <person name="Fang M."/>
            <person name="Ma L."/>
            <person name="Zhao Y."/>
            <person name="Jiang S."/>
        </authorList>
    </citation>
    <scope>NUCLEOTIDE SEQUENCE [LARGE SCALE GENOMIC DNA]</scope>
</reference>
<proteinExistence type="predicted"/>
<reference evidence="2 3" key="1">
    <citation type="submission" date="2019-09" db="EMBL/GenBank/DDBJ databases">
        <authorList>
            <person name="Ou C."/>
        </authorList>
    </citation>
    <scope>NUCLEOTIDE SEQUENCE [LARGE SCALE GENOMIC DNA]</scope>
    <source>
        <strain evidence="2">S2</strain>
        <tissue evidence="2">Leaf</tissue>
    </source>
</reference>
<keyword evidence="3" id="KW-1185">Reference proteome</keyword>
<protein>
    <submittedName>
        <fullName evidence="2">Uncharacterized protein</fullName>
    </submittedName>
</protein>
<feature type="region of interest" description="Disordered" evidence="1">
    <location>
        <begin position="111"/>
        <end position="131"/>
    </location>
</feature>
<reference evidence="2 3" key="3">
    <citation type="submission" date="2019-11" db="EMBL/GenBank/DDBJ databases">
        <title>A de novo genome assembly of a pear dwarfing rootstock.</title>
        <authorList>
            <person name="Wang F."/>
            <person name="Wang J."/>
            <person name="Li S."/>
            <person name="Zhang Y."/>
            <person name="Fang M."/>
            <person name="Ma L."/>
            <person name="Zhao Y."/>
            <person name="Jiang S."/>
        </authorList>
    </citation>
    <scope>NUCLEOTIDE SEQUENCE [LARGE SCALE GENOMIC DNA]</scope>
    <source>
        <strain evidence="2">S2</strain>
        <tissue evidence="2">Leaf</tissue>
    </source>
</reference>
<sequence length="150" mass="17140">MWVSNQQTFEQLSGSQKHSWEDQITKLEESTRLYTESSTQKTQNMINSIDNLAQKIGQLTYQLAEQENDSNSNVHNQPIANPQGSKECSADQTLRWENTNDNWMEEYEIEEPSASDTCPTKETTLADPELSPESVITQVIEPPMPFSQRL</sequence>
<feature type="compositionally biased region" description="Polar residues" evidence="1">
    <location>
        <begin position="114"/>
        <end position="123"/>
    </location>
</feature>
<comment type="caution">
    <text evidence="2">The sequence shown here is derived from an EMBL/GenBank/DDBJ whole genome shotgun (WGS) entry which is preliminary data.</text>
</comment>